<dbReference type="Proteomes" id="UP000316030">
    <property type="component" value="Unassembled WGS sequence"/>
</dbReference>
<dbReference type="RefSeq" id="WP_142494625.1">
    <property type="nucleotide sequence ID" value="NZ_FXTO01000034.1"/>
</dbReference>
<dbReference type="InterPro" id="IPR012334">
    <property type="entry name" value="Pectin_lyas_fold"/>
</dbReference>
<protein>
    <submittedName>
        <fullName evidence="2">Pectate lyase superfamily protein</fullName>
    </submittedName>
</protein>
<keyword evidence="3" id="KW-1185">Reference proteome</keyword>
<dbReference type="GO" id="GO:0016829">
    <property type="term" value="F:lyase activity"/>
    <property type="evidence" value="ECO:0007669"/>
    <property type="project" value="UniProtKB-KW"/>
</dbReference>
<gene>
    <name evidence="2" type="ORF">SAMN06265173_13418</name>
</gene>
<evidence type="ECO:0000313" key="2">
    <source>
        <dbReference type="EMBL" id="SMO97011.1"/>
    </source>
</evidence>
<dbReference type="OrthoDB" id="7749009at2"/>
<dbReference type="AlphaFoldDB" id="A0A521FNI0"/>
<organism evidence="2 3">
    <name type="scientific">Thalassovita litoralis</name>
    <dbReference type="NCBI Taxonomy" id="1010611"/>
    <lineage>
        <taxon>Bacteria</taxon>
        <taxon>Pseudomonadati</taxon>
        <taxon>Pseudomonadota</taxon>
        <taxon>Alphaproteobacteria</taxon>
        <taxon>Rhodobacterales</taxon>
        <taxon>Roseobacteraceae</taxon>
        <taxon>Thalassovita</taxon>
    </lineage>
</organism>
<proteinExistence type="predicted"/>
<evidence type="ECO:0000259" key="1">
    <source>
        <dbReference type="Pfam" id="PF12708"/>
    </source>
</evidence>
<feature type="domain" description="Rhamnogalacturonase A/B/Epimerase-like pectate lyase" evidence="1">
    <location>
        <begin position="188"/>
        <end position="260"/>
    </location>
</feature>
<keyword evidence="2" id="KW-0456">Lyase</keyword>
<dbReference type="SUPFAM" id="SSF51126">
    <property type="entry name" value="Pectin lyase-like"/>
    <property type="match status" value="1"/>
</dbReference>
<reference evidence="2 3" key="1">
    <citation type="submission" date="2017-05" db="EMBL/GenBank/DDBJ databases">
        <authorList>
            <person name="Varghese N."/>
            <person name="Submissions S."/>
        </authorList>
    </citation>
    <scope>NUCLEOTIDE SEQUENCE [LARGE SCALE GENOMIC DNA]</scope>
    <source>
        <strain evidence="2 3">DSM 29506</strain>
    </source>
</reference>
<accession>A0A521FNI0</accession>
<dbReference type="InterPro" id="IPR011050">
    <property type="entry name" value="Pectin_lyase_fold/virulence"/>
</dbReference>
<evidence type="ECO:0000313" key="3">
    <source>
        <dbReference type="Proteomes" id="UP000316030"/>
    </source>
</evidence>
<dbReference type="InterPro" id="IPR024535">
    <property type="entry name" value="RHGA/B-epi-like_pectate_lyase"/>
</dbReference>
<dbReference type="Pfam" id="PF12708">
    <property type="entry name" value="Pect-lyase_RHGA_epim"/>
    <property type="match status" value="1"/>
</dbReference>
<name>A0A521FNI0_9RHOB</name>
<sequence length="762" mass="82696">MNKAITDGVVFTPAAFALGLDQWSSGDGTPGSDTYDNAVNAAFVPADQDFGGCLELQKTDTTQRLRYMGETPIYPGCYLRITARIKAVSGNLPSVRIAGWPGDAGDAHVTGLTQAGPATALTSYGQVIEVSTIVGSGNRGGVDLVWPDPVAYGHFGLDLTGANGGVVRIDDIQIEDITEAYLRSMLDWVDVRDYGAVGNGITDDLAAFQAADTAANGRVVLVSAGNYYLSDTMTFTNRVRFEGTVTMPDAAILSLTQNFNLPAYIDAFGDEEQAFKKAFQSLLNNADHESLDLCGRRISISAPIDMQAIVPNRTEYAQRRVIRNGQFYAADSGNWETVNVSSVGTYSTTAPYTLTNVTNVANIPVGSRVWANGVGREVYVTSKNVATQQLTLSRPLYDAVGTQTYYFARYQYMLDFTGFAKLSKFSMADIEFQCSGRSSGIIMAPAGLTFHLKDCFFTSPKDRGLTSIGEGCQGMLIDRCQFLSNEGGTPAAQRTTIALNTNANDVKLRNNRITRFRHFAVMGGTSSIISGNHWFQGDDTPDGLRTAGLILTSSHNRATITGNYVDNCSIEWTNEHDPEPEFNNEYSFSALSISDNIFQAIGAAQWFKFIVVKPHGVGHFITGLNITGNIFRSMQGNLDRVEAIDTSFADMDRTRMRNILVQGNMFNGIEQGMQNPAVIDHDQGSTSTTWSVNCAGPLPFAGYAQNVVGVVARSRIRDGGGATTYAFPYVSTETGTNRDRVELNWPEALDGQVALTVRMDNY</sequence>
<dbReference type="EMBL" id="FXTO01000034">
    <property type="protein sequence ID" value="SMO97011.1"/>
    <property type="molecule type" value="Genomic_DNA"/>
</dbReference>
<dbReference type="Gene3D" id="2.160.20.10">
    <property type="entry name" value="Single-stranded right-handed beta-helix, Pectin lyase-like"/>
    <property type="match status" value="2"/>
</dbReference>